<evidence type="ECO:0000256" key="2">
    <source>
        <dbReference type="ARBA" id="ARBA00009677"/>
    </source>
</evidence>
<dbReference type="GO" id="GO:0005829">
    <property type="term" value="C:cytosol"/>
    <property type="evidence" value="ECO:0007669"/>
    <property type="project" value="TreeGrafter"/>
</dbReference>
<dbReference type="Pfam" id="PF07559">
    <property type="entry name" value="FlgE_D2"/>
    <property type="match status" value="1"/>
</dbReference>
<dbReference type="SUPFAM" id="SSF117143">
    <property type="entry name" value="Flagellar hook protein flgE"/>
    <property type="match status" value="1"/>
</dbReference>
<evidence type="ECO:0000313" key="10">
    <source>
        <dbReference type="EMBL" id="QUD90034.1"/>
    </source>
</evidence>
<organism evidence="10 11">
    <name type="scientific">Phenylobacterium montanum</name>
    <dbReference type="NCBI Taxonomy" id="2823693"/>
    <lineage>
        <taxon>Bacteria</taxon>
        <taxon>Pseudomonadati</taxon>
        <taxon>Pseudomonadota</taxon>
        <taxon>Alphaproteobacteria</taxon>
        <taxon>Caulobacterales</taxon>
        <taxon>Caulobacteraceae</taxon>
        <taxon>Phenylobacterium</taxon>
    </lineage>
</organism>
<comment type="subcellular location">
    <subcellularLocation>
        <location evidence="1 5">Bacterial flagellum basal body</location>
    </subcellularLocation>
</comment>
<dbReference type="RefSeq" id="WP_211940085.1">
    <property type="nucleotide sequence ID" value="NZ_CP073078.1"/>
</dbReference>
<dbReference type="Pfam" id="PF06429">
    <property type="entry name" value="Flg_bbr_C"/>
    <property type="match status" value="1"/>
</dbReference>
<dbReference type="EMBL" id="CP073078">
    <property type="protein sequence ID" value="QUD90034.1"/>
    <property type="molecule type" value="Genomic_DNA"/>
</dbReference>
<dbReference type="InterPro" id="IPR037925">
    <property type="entry name" value="FlgE/F/G-like"/>
</dbReference>
<dbReference type="InterPro" id="IPR010930">
    <property type="entry name" value="Flg_bb/hook_C_dom"/>
</dbReference>
<dbReference type="GO" id="GO:0071978">
    <property type="term" value="P:bacterial-type flagellum-dependent swarming motility"/>
    <property type="evidence" value="ECO:0007669"/>
    <property type="project" value="TreeGrafter"/>
</dbReference>
<dbReference type="GO" id="GO:0009424">
    <property type="term" value="C:bacterial-type flagellum hook"/>
    <property type="evidence" value="ECO:0007669"/>
    <property type="project" value="TreeGrafter"/>
</dbReference>
<feature type="domain" description="Flagellar basal-body/hook protein C-terminal" evidence="7">
    <location>
        <begin position="434"/>
        <end position="478"/>
    </location>
</feature>
<dbReference type="InterPro" id="IPR011491">
    <property type="entry name" value="FlgE_D2"/>
</dbReference>
<evidence type="ECO:0000259" key="7">
    <source>
        <dbReference type="Pfam" id="PF06429"/>
    </source>
</evidence>
<feature type="domain" description="Flagellar hook protein FlgE/F/G-like D1" evidence="9">
    <location>
        <begin position="85"/>
        <end position="154"/>
    </location>
</feature>
<dbReference type="InterPro" id="IPR020013">
    <property type="entry name" value="Flagellar_FlgE/F/G"/>
</dbReference>
<dbReference type="InterPro" id="IPR053967">
    <property type="entry name" value="LlgE_F_G-like_D1"/>
</dbReference>
<evidence type="ECO:0000256" key="1">
    <source>
        <dbReference type="ARBA" id="ARBA00004117"/>
    </source>
</evidence>
<gene>
    <name evidence="10" type="ORF">KCG34_09300</name>
</gene>
<evidence type="ECO:0000313" key="11">
    <source>
        <dbReference type="Proteomes" id="UP000676409"/>
    </source>
</evidence>
<keyword evidence="10" id="KW-0966">Cell projection</keyword>
<evidence type="ECO:0000259" key="9">
    <source>
        <dbReference type="Pfam" id="PF22692"/>
    </source>
</evidence>
<dbReference type="InterPro" id="IPR019776">
    <property type="entry name" value="Flagellar_basal_body_rod_CS"/>
</dbReference>
<evidence type="ECO:0000256" key="3">
    <source>
        <dbReference type="ARBA" id="ARBA00019015"/>
    </source>
</evidence>
<dbReference type="AlphaFoldDB" id="A0A975G3C3"/>
<keyword evidence="10" id="KW-0282">Flagellum</keyword>
<comment type="function">
    <text evidence="5">A flexible structure which links the flagellar filament to the drive apparatus in the basal body.</text>
</comment>
<dbReference type="InterPro" id="IPR037058">
    <property type="entry name" value="Falgellar_hook_FlgE_sf"/>
</dbReference>
<reference evidence="10" key="1">
    <citation type="submission" date="2021-04" db="EMBL/GenBank/DDBJ databases">
        <title>The complete genome sequence of Caulobacter sp. S6.</title>
        <authorList>
            <person name="Tang Y."/>
            <person name="Ouyang W."/>
            <person name="Liu Q."/>
            <person name="Huang B."/>
            <person name="Guo Z."/>
            <person name="Lei P."/>
        </authorList>
    </citation>
    <scope>NUCLEOTIDE SEQUENCE</scope>
    <source>
        <strain evidence="10">S6</strain>
    </source>
</reference>
<keyword evidence="11" id="KW-1185">Reference proteome</keyword>
<dbReference type="PANTHER" id="PTHR30435">
    <property type="entry name" value="FLAGELLAR PROTEIN"/>
    <property type="match status" value="1"/>
</dbReference>
<dbReference type="Gene3D" id="2.60.98.20">
    <property type="entry name" value="Flagellar hook protein FlgE"/>
    <property type="match status" value="1"/>
</dbReference>
<accession>A0A975G3C3</accession>
<evidence type="ECO:0000256" key="4">
    <source>
        <dbReference type="ARBA" id="ARBA00023143"/>
    </source>
</evidence>
<dbReference type="PROSITE" id="PS00588">
    <property type="entry name" value="FLAGELLA_BB_ROD"/>
    <property type="match status" value="1"/>
</dbReference>
<feature type="domain" description="Flagellar hook protein FlgE D2" evidence="8">
    <location>
        <begin position="229"/>
        <end position="359"/>
    </location>
</feature>
<feature type="domain" description="Flagellar basal body rod protein N-terminal" evidence="6">
    <location>
        <begin position="7"/>
        <end position="37"/>
    </location>
</feature>
<keyword evidence="4 5" id="KW-0975">Bacterial flagellum</keyword>
<evidence type="ECO:0000256" key="5">
    <source>
        <dbReference type="RuleBase" id="RU362116"/>
    </source>
</evidence>
<evidence type="ECO:0000259" key="6">
    <source>
        <dbReference type="Pfam" id="PF00460"/>
    </source>
</evidence>
<dbReference type="PANTHER" id="PTHR30435:SF1">
    <property type="entry name" value="FLAGELLAR HOOK PROTEIN FLGE"/>
    <property type="match status" value="1"/>
</dbReference>
<protein>
    <recommendedName>
        <fullName evidence="3 5">Flagellar hook protein FlgE</fullName>
    </recommendedName>
</protein>
<name>A0A975G3C3_9CAUL</name>
<dbReference type="NCBIfam" id="TIGR03506">
    <property type="entry name" value="FlgEFG_subfam"/>
    <property type="match status" value="1"/>
</dbReference>
<dbReference type="KEGG" id="caul:KCG34_09300"/>
<dbReference type="InterPro" id="IPR001444">
    <property type="entry name" value="Flag_bb_rod_N"/>
</dbReference>
<dbReference type="GO" id="GO:0009425">
    <property type="term" value="C:bacterial-type flagellum basal body"/>
    <property type="evidence" value="ECO:0007669"/>
    <property type="project" value="UniProtKB-SubCell"/>
</dbReference>
<sequence>MSLTSAMLAGVTGLSVNSSDLSAISDNIANVNTVGYKRNGVNFEDLVTQSDNTGTYTAGGVSSVNQQYVSAQGAIQQTASPTDLAITGQGMFVTTQTPTTIGATTAVLFTRAGSFTPDSEGYLRNSAGLYLQAYPANAQGVIQSQSSSLSSLQPINVDSIGGAVSASTKAGVNANMNAAQAVSTQAQDAALVTAGTATAAQTAAAYNAASNSMTAYDATTGTGVQPDFSIQVPISDSEGGQHNIQIDLLKSSTANTWYAEIQSVPTSDIPAVGANPQGQIAAGTVTFNSDGSLASVNLTDSSGNPVSGGLTPTLNIPWAASLGVTSPQPLSISLSPGVATSGLTQYSGSSAVQSISTDGTPFGQLSSVAINSTGDITATFSNGTNRVIGQVALATFPNVDGLTSVSGDAYVSSTTSGAYSLKTPGTGGAGTISSSALESSTVDLSAEFANMIITQRAYSASSKIITTADQMTQDLLQIIR</sequence>
<comment type="similarity">
    <text evidence="2 5">Belongs to the flagella basal body rod proteins family.</text>
</comment>
<proteinExistence type="inferred from homology"/>
<dbReference type="Pfam" id="PF00460">
    <property type="entry name" value="Flg_bb_rod"/>
    <property type="match status" value="1"/>
</dbReference>
<evidence type="ECO:0000259" key="8">
    <source>
        <dbReference type="Pfam" id="PF07559"/>
    </source>
</evidence>
<dbReference type="Pfam" id="PF22692">
    <property type="entry name" value="LlgE_F_G_D1"/>
    <property type="match status" value="1"/>
</dbReference>
<keyword evidence="10" id="KW-0969">Cilium</keyword>
<dbReference type="Proteomes" id="UP000676409">
    <property type="component" value="Chromosome"/>
</dbReference>